<dbReference type="Gene3D" id="2.60.120.200">
    <property type="match status" value="1"/>
</dbReference>
<dbReference type="InterPro" id="IPR000757">
    <property type="entry name" value="Beta-glucanase-like"/>
</dbReference>
<keyword evidence="5" id="KW-0326">Glycosidase</keyword>
<feature type="transmembrane region" description="Helical" evidence="6">
    <location>
        <begin position="6"/>
        <end position="25"/>
    </location>
</feature>
<dbReference type="PRINTS" id="PR00737">
    <property type="entry name" value="GLHYDRLASE16"/>
</dbReference>
<accession>A0ABS5NWQ0</accession>
<dbReference type="PANTHER" id="PTHR10963">
    <property type="entry name" value="GLYCOSYL HYDROLASE-RELATED"/>
    <property type="match status" value="1"/>
</dbReference>
<dbReference type="InterPro" id="IPR008264">
    <property type="entry name" value="Beta_glucanase"/>
</dbReference>
<dbReference type="Pfam" id="PF00722">
    <property type="entry name" value="Glyco_hydro_16"/>
    <property type="match status" value="1"/>
</dbReference>
<dbReference type="SUPFAM" id="SSF49899">
    <property type="entry name" value="Concanavalin A-like lectins/glucanases"/>
    <property type="match status" value="1"/>
</dbReference>
<dbReference type="EC" id="3.2.1.73" evidence="3"/>
<dbReference type="RefSeq" id="WP_213103683.1">
    <property type="nucleotide sequence ID" value="NZ_JAGYPM010000004.1"/>
</dbReference>
<evidence type="ECO:0000313" key="9">
    <source>
        <dbReference type="Proteomes" id="UP000681027"/>
    </source>
</evidence>
<keyword evidence="9" id="KW-1185">Reference proteome</keyword>
<gene>
    <name evidence="8" type="ORF">KHA94_18990</name>
</gene>
<comment type="similarity">
    <text evidence="2">Belongs to the glycosyl hydrolase 16 family.</text>
</comment>
<evidence type="ECO:0000256" key="1">
    <source>
        <dbReference type="ARBA" id="ARBA00000481"/>
    </source>
</evidence>
<evidence type="ECO:0000259" key="7">
    <source>
        <dbReference type="PROSITE" id="PS51762"/>
    </source>
</evidence>
<evidence type="ECO:0000256" key="3">
    <source>
        <dbReference type="ARBA" id="ARBA00012690"/>
    </source>
</evidence>
<evidence type="ECO:0000256" key="6">
    <source>
        <dbReference type="SAM" id="Phobius"/>
    </source>
</evidence>
<sequence length="293" mass="34064">MGKWFNFLFLFILAAGFWVSLYFIFFDDKKGEEKSPGSLKGIHDSTEIHVDESEAETGETEVEAMVSHNGWELVWEDDFEGLHLDQSKWNIEEWAAEKNNELQFYSHQNLNVEKGFLNIVSKEEEKGDRKYTSGAIHSKDKFSFLYGKVEMRAKLPSGQGIFPAFWMMPNADHIWLPEIDIMEMLGHKPEEIWMVMHWQGEDRSLKSLSSNYIGEDYSNGFHVFGIEWTPKEIIWFIDGVERFRVDQHIPQEEMYLYLNTAVGGDWPGSPDHTTPFPVLLQVDYVKVYQQSGG</sequence>
<keyword evidence="6" id="KW-0472">Membrane</keyword>
<keyword evidence="6" id="KW-0812">Transmembrane</keyword>
<proteinExistence type="inferred from homology"/>
<keyword evidence="6" id="KW-1133">Transmembrane helix</keyword>
<dbReference type="EMBL" id="JAGYPM010000004">
    <property type="protein sequence ID" value="MBS4192253.1"/>
    <property type="molecule type" value="Genomic_DNA"/>
</dbReference>
<evidence type="ECO:0000313" key="8">
    <source>
        <dbReference type="EMBL" id="MBS4192253.1"/>
    </source>
</evidence>
<dbReference type="GO" id="GO:0016787">
    <property type="term" value="F:hydrolase activity"/>
    <property type="evidence" value="ECO:0007669"/>
    <property type="project" value="UniProtKB-KW"/>
</dbReference>
<protein>
    <recommendedName>
        <fullName evidence="3">licheninase</fullName>
        <ecNumber evidence="3">3.2.1.73</ecNumber>
    </recommendedName>
</protein>
<keyword evidence="4 8" id="KW-0378">Hydrolase</keyword>
<evidence type="ECO:0000256" key="4">
    <source>
        <dbReference type="ARBA" id="ARBA00022801"/>
    </source>
</evidence>
<dbReference type="PANTHER" id="PTHR10963:SF55">
    <property type="entry name" value="GLYCOSIDE HYDROLASE FAMILY 16 PROTEIN"/>
    <property type="match status" value="1"/>
</dbReference>
<dbReference type="Proteomes" id="UP000681027">
    <property type="component" value="Unassembled WGS sequence"/>
</dbReference>
<comment type="catalytic activity">
    <reaction evidence="1">
        <text>Hydrolysis of (1-&gt;4)-beta-D-glucosidic linkages in beta-D-glucans containing (1-&gt;3)- and (1-&gt;4)-bonds.</text>
        <dbReference type="EC" id="3.2.1.73"/>
    </reaction>
</comment>
<evidence type="ECO:0000256" key="2">
    <source>
        <dbReference type="ARBA" id="ARBA00006865"/>
    </source>
</evidence>
<dbReference type="InterPro" id="IPR050546">
    <property type="entry name" value="Glycosyl_Hydrlase_16"/>
</dbReference>
<evidence type="ECO:0000256" key="5">
    <source>
        <dbReference type="ARBA" id="ARBA00023295"/>
    </source>
</evidence>
<comment type="caution">
    <text evidence="8">The sequence shown here is derived from an EMBL/GenBank/DDBJ whole genome shotgun (WGS) entry which is preliminary data.</text>
</comment>
<organism evidence="8 9">
    <name type="scientific">Cytobacillus citreus</name>
    <dbReference type="NCBI Taxonomy" id="2833586"/>
    <lineage>
        <taxon>Bacteria</taxon>
        <taxon>Bacillati</taxon>
        <taxon>Bacillota</taxon>
        <taxon>Bacilli</taxon>
        <taxon>Bacillales</taxon>
        <taxon>Bacillaceae</taxon>
        <taxon>Cytobacillus</taxon>
    </lineage>
</organism>
<feature type="domain" description="GH16" evidence="7">
    <location>
        <begin position="77"/>
        <end position="293"/>
    </location>
</feature>
<dbReference type="CDD" id="cd08023">
    <property type="entry name" value="GH16_laminarinase_like"/>
    <property type="match status" value="1"/>
</dbReference>
<dbReference type="InterPro" id="IPR013320">
    <property type="entry name" value="ConA-like_dom_sf"/>
</dbReference>
<dbReference type="PROSITE" id="PS51762">
    <property type="entry name" value="GH16_2"/>
    <property type="match status" value="1"/>
</dbReference>
<name>A0ABS5NWQ0_9BACI</name>
<reference evidence="8 9" key="1">
    <citation type="submission" date="2021-05" db="EMBL/GenBank/DDBJ databases">
        <title>Novel Bacillus species.</title>
        <authorList>
            <person name="Liu G."/>
        </authorList>
    </citation>
    <scope>NUCLEOTIDE SEQUENCE [LARGE SCALE GENOMIC DNA]</scope>
    <source>
        <strain evidence="8 9">FJAT-49705</strain>
    </source>
</reference>